<keyword evidence="3" id="KW-0812">Transmembrane</keyword>
<dbReference type="Pfam" id="PF09976">
    <property type="entry name" value="TPR_21"/>
    <property type="match status" value="1"/>
</dbReference>
<evidence type="ECO:0000256" key="3">
    <source>
        <dbReference type="ARBA" id="ARBA00022692"/>
    </source>
</evidence>
<evidence type="ECO:0000256" key="4">
    <source>
        <dbReference type="ARBA" id="ARBA00022989"/>
    </source>
</evidence>
<evidence type="ECO:0000256" key="5">
    <source>
        <dbReference type="ARBA" id="ARBA00023136"/>
    </source>
</evidence>
<keyword evidence="4" id="KW-1133">Transmembrane helix</keyword>
<evidence type="ECO:0000256" key="6">
    <source>
        <dbReference type="ARBA" id="ARBA00023186"/>
    </source>
</evidence>
<dbReference type="PIRSF" id="PIRSF006170">
    <property type="entry name" value="YfgM"/>
    <property type="match status" value="1"/>
</dbReference>
<dbReference type="PANTHER" id="PTHR38035:SF1">
    <property type="entry name" value="ANCILLARY SECYEG TRANSLOCON SUBUNIT"/>
    <property type="match status" value="1"/>
</dbReference>
<evidence type="ECO:0000313" key="11">
    <source>
        <dbReference type="Proteomes" id="UP001319883"/>
    </source>
</evidence>
<dbReference type="PANTHER" id="PTHR38035">
    <property type="entry name" value="UPF0070 PROTEIN YFGM"/>
    <property type="match status" value="1"/>
</dbReference>
<dbReference type="Proteomes" id="UP001319883">
    <property type="component" value="Unassembled WGS sequence"/>
</dbReference>
<evidence type="ECO:0000259" key="9">
    <source>
        <dbReference type="Pfam" id="PF09976"/>
    </source>
</evidence>
<keyword evidence="2" id="KW-1003">Cell membrane</keyword>
<dbReference type="InterPro" id="IPR018704">
    <property type="entry name" value="SecYEG/CpoB_TPR"/>
</dbReference>
<dbReference type="InterPro" id="IPR011990">
    <property type="entry name" value="TPR-like_helical_dom_sf"/>
</dbReference>
<keyword evidence="6" id="KW-0143">Chaperone</keyword>
<keyword evidence="11" id="KW-1185">Reference proteome</keyword>
<gene>
    <name evidence="10" type="ORF">KGQ91_08160</name>
</gene>
<comment type="similarity">
    <text evidence="7">Belongs to the YfgM family.</text>
</comment>
<comment type="caution">
    <text evidence="10">The sequence shown here is derived from an EMBL/GenBank/DDBJ whole genome shotgun (WGS) entry which is preliminary data.</text>
</comment>
<reference evidence="10 11" key="1">
    <citation type="submission" date="2021-05" db="EMBL/GenBank/DDBJ databases">
        <title>Petroleum and Energy Research Collection (APPE): ex situ preservation of microbial diversity associated with the oil industry and exploitation of its biotechnological potential.</title>
        <authorList>
            <person name="Paixao C.T.M."/>
            <person name="Gomes M.B."/>
            <person name="Oliveira V.M."/>
        </authorList>
    </citation>
    <scope>NUCLEOTIDE SEQUENCE [LARGE SCALE GENOMIC DNA]</scope>
    <source>
        <strain evidence="10 11">LIT2</strain>
    </source>
</reference>
<sequence length="219" mass="23361">MAELRSEEEQLDAIKRWWKDNGKSLILGVAVAAAAVVGWKAWERYQHNQAAAASASYQELLGLAGQDSLDDKTIARADELIGTLRNEHGGTLYADLAALIQARLEVADGDLAGARQALSNVIDTSDDAYLKGLARLRLARIQVADGHPQAALDTLDAGIPDSLAASQAMTRGDALVALDNNDEARTAYQKALDLSREQGQPVFGAQLKLDNLGAEDATL</sequence>
<feature type="domain" description="Ancillary SecYEG translocon subunit/Cell division coordinator CpoB TPR" evidence="9">
    <location>
        <begin position="15"/>
        <end position="213"/>
    </location>
</feature>
<dbReference type="Gene3D" id="1.25.40.10">
    <property type="entry name" value="Tetratricopeptide repeat domain"/>
    <property type="match status" value="1"/>
</dbReference>
<name>A0ABS7WYE9_9GAMM</name>
<dbReference type="SUPFAM" id="SSF48452">
    <property type="entry name" value="TPR-like"/>
    <property type="match status" value="1"/>
</dbReference>
<protein>
    <recommendedName>
        <fullName evidence="8">Ancillary SecYEG translocon subunit</fullName>
    </recommendedName>
</protein>
<comment type="subcellular location">
    <subcellularLocation>
        <location evidence="1">Cell membrane</location>
        <topology evidence="1">Single-pass type II membrane protein</topology>
    </subcellularLocation>
</comment>
<evidence type="ECO:0000256" key="2">
    <source>
        <dbReference type="ARBA" id="ARBA00022475"/>
    </source>
</evidence>
<accession>A0ABS7WYE9</accession>
<evidence type="ECO:0000256" key="8">
    <source>
        <dbReference type="ARBA" id="ARBA00024235"/>
    </source>
</evidence>
<evidence type="ECO:0000256" key="1">
    <source>
        <dbReference type="ARBA" id="ARBA00004401"/>
    </source>
</evidence>
<organism evidence="10 11">
    <name type="scientific">Modicisalibacter tunisiensis</name>
    <dbReference type="NCBI Taxonomy" id="390637"/>
    <lineage>
        <taxon>Bacteria</taxon>
        <taxon>Pseudomonadati</taxon>
        <taxon>Pseudomonadota</taxon>
        <taxon>Gammaproteobacteria</taxon>
        <taxon>Oceanospirillales</taxon>
        <taxon>Halomonadaceae</taxon>
        <taxon>Modicisalibacter</taxon>
    </lineage>
</organism>
<dbReference type="RefSeq" id="WP_224420739.1">
    <property type="nucleotide sequence ID" value="NZ_JAGXFD010000001.1"/>
</dbReference>
<dbReference type="EMBL" id="JAGXFD010000001">
    <property type="protein sequence ID" value="MBZ9567655.1"/>
    <property type="molecule type" value="Genomic_DNA"/>
</dbReference>
<evidence type="ECO:0000256" key="7">
    <source>
        <dbReference type="ARBA" id="ARBA00024197"/>
    </source>
</evidence>
<proteinExistence type="inferred from homology"/>
<dbReference type="InterPro" id="IPR026039">
    <property type="entry name" value="YfgM"/>
</dbReference>
<evidence type="ECO:0000313" key="10">
    <source>
        <dbReference type="EMBL" id="MBZ9567655.1"/>
    </source>
</evidence>
<keyword evidence="5" id="KW-0472">Membrane</keyword>